<evidence type="ECO:0000256" key="1">
    <source>
        <dbReference type="SAM" id="MobiDB-lite"/>
    </source>
</evidence>
<keyword evidence="3" id="KW-1185">Reference proteome</keyword>
<sequence length="313" mass="33952">MTAGPNDVMPGAIRPGWAPAHAWRWFLLRSAKHIPRATRDQPEWKSLGASFFAILQAVGQAANEDGTNAFLGTDTLMAIGRCSKETVQKVLVAAEAVCLIRKTANARGGRCPKPATYACTLPLGADTETGCGIAWERALAVLSSSEYDRRLRHKRAKSSGQHVTPADRRRMQALEASRDALVPADEVIEGASRDEGRQRHVTDQKASHDAPTRLHQALHHEMAEVVSQPQVDGALASALRGQPPTTATAAPDGHEDSRSSTPAAANYARHLAACDRCPREMWCPQGSRLRKYLVAEQHHKRARHLPSAPDDAG</sequence>
<dbReference type="Proteomes" id="UP000033551">
    <property type="component" value="Unassembled WGS sequence"/>
</dbReference>
<feature type="compositionally biased region" description="Basic and acidic residues" evidence="1">
    <location>
        <begin position="191"/>
        <end position="211"/>
    </location>
</feature>
<feature type="region of interest" description="Disordered" evidence="1">
    <location>
        <begin position="185"/>
        <end position="211"/>
    </location>
</feature>
<dbReference type="AlphaFoldDB" id="A0A0F4JD31"/>
<organism evidence="2 3">
    <name type="scientific">Streptomyces katrae</name>
    <dbReference type="NCBI Taxonomy" id="68223"/>
    <lineage>
        <taxon>Bacteria</taxon>
        <taxon>Bacillati</taxon>
        <taxon>Actinomycetota</taxon>
        <taxon>Actinomycetes</taxon>
        <taxon>Kitasatosporales</taxon>
        <taxon>Streptomycetaceae</taxon>
        <taxon>Streptomyces</taxon>
    </lineage>
</organism>
<reference evidence="2 3" key="1">
    <citation type="submission" date="2015-02" db="EMBL/GenBank/DDBJ databases">
        <authorList>
            <person name="Ju K.-S."/>
            <person name="Doroghazi J.R."/>
            <person name="Metcalf W."/>
        </authorList>
    </citation>
    <scope>NUCLEOTIDE SEQUENCE [LARGE SCALE GENOMIC DNA]</scope>
    <source>
        <strain evidence="2 3">NRRL ISP-5550</strain>
    </source>
</reference>
<dbReference type="OrthoDB" id="4129584at2"/>
<proteinExistence type="predicted"/>
<gene>
    <name evidence="2" type="ORF">VR44_17705</name>
</gene>
<protein>
    <submittedName>
        <fullName evidence="2">Uncharacterized protein</fullName>
    </submittedName>
</protein>
<feature type="region of interest" description="Disordered" evidence="1">
    <location>
        <begin position="241"/>
        <end position="263"/>
    </location>
</feature>
<name>A0A0F4JD31_9ACTN</name>
<comment type="caution">
    <text evidence="2">The sequence shown here is derived from an EMBL/GenBank/DDBJ whole genome shotgun (WGS) entry which is preliminary data.</text>
</comment>
<evidence type="ECO:0000313" key="2">
    <source>
        <dbReference type="EMBL" id="KJY31643.1"/>
    </source>
</evidence>
<dbReference type="EMBL" id="JZWV01000478">
    <property type="protein sequence ID" value="KJY31643.1"/>
    <property type="molecule type" value="Genomic_DNA"/>
</dbReference>
<dbReference type="PATRIC" id="fig|68223.7.peg.8037"/>
<dbReference type="RefSeq" id="WP_045948485.1">
    <property type="nucleotide sequence ID" value="NZ_JZWV01000478.1"/>
</dbReference>
<evidence type="ECO:0000313" key="3">
    <source>
        <dbReference type="Proteomes" id="UP000033551"/>
    </source>
</evidence>
<accession>A0A0F4JD31</accession>